<gene>
    <name evidence="2" type="ORF">N7456_006701</name>
</gene>
<dbReference type="Gene3D" id="1.25.40.10">
    <property type="entry name" value="Tetratricopeptide repeat domain"/>
    <property type="match status" value="1"/>
</dbReference>
<organism evidence="2 3">
    <name type="scientific">Penicillium angulare</name>
    <dbReference type="NCBI Taxonomy" id="116970"/>
    <lineage>
        <taxon>Eukaryota</taxon>
        <taxon>Fungi</taxon>
        <taxon>Dikarya</taxon>
        <taxon>Ascomycota</taxon>
        <taxon>Pezizomycotina</taxon>
        <taxon>Eurotiomycetes</taxon>
        <taxon>Eurotiomycetidae</taxon>
        <taxon>Eurotiales</taxon>
        <taxon>Aspergillaceae</taxon>
        <taxon>Penicillium</taxon>
    </lineage>
</organism>
<dbReference type="EMBL" id="JAPQKH010000004">
    <property type="protein sequence ID" value="KAJ5100649.1"/>
    <property type="molecule type" value="Genomic_DNA"/>
</dbReference>
<dbReference type="SUPFAM" id="SSF48452">
    <property type="entry name" value="TPR-like"/>
    <property type="match status" value="1"/>
</dbReference>
<dbReference type="PROSITE" id="PS50005">
    <property type="entry name" value="TPR"/>
    <property type="match status" value="1"/>
</dbReference>
<protein>
    <recommendedName>
        <fullName evidence="4">Tetratricopeptide repeat protein</fullName>
    </recommendedName>
</protein>
<comment type="caution">
    <text evidence="2">The sequence shown here is derived from an EMBL/GenBank/DDBJ whole genome shotgun (WGS) entry which is preliminary data.</text>
</comment>
<evidence type="ECO:0000313" key="3">
    <source>
        <dbReference type="Proteomes" id="UP001149165"/>
    </source>
</evidence>
<name>A0A9W9KBY0_9EURO</name>
<dbReference type="InterPro" id="IPR019734">
    <property type="entry name" value="TPR_rpt"/>
</dbReference>
<sequence>MNVCDVSNHPRHARLLKKAKEEQQAADRRKGQPIQMTKSRLEVIDQLHEEKFEEAVFLNKADSEPSLATMVNISTPYLPSVAPLEDLRKIFLRALKHETHHRGDYMLLRVASAFIVEGTTYFIAEDENEDVIKVHIHYCNRKFMRTYMAQKGVFILKEPFLKSLSEDNYAIQIHHLSDLISIPPTDPILPSSWRRELLPQGSDAVAWAALGDEHYHSGELYHAQDCYEEAFRHNPTEEVADNLRSHMAQVLLIRGNYYAALEELNDVIEPGVKELWLKWEAQYKAREFRKASATFTTISRDHLEGIMDDQTRNQYARTIQRVAERDHAKYKFGEMQMSARNLEELSECASYVRFIRLGYLSATQRPGLFAEKEFQAGDLIFCEKAFRYRNDEVEGSIWMTVNAETNSITVGTQPNLVRKIAEQMYNNPPVIGSICALYSADFKTVDPLQVVNGRQVVDS</sequence>
<dbReference type="InterPro" id="IPR011990">
    <property type="entry name" value="TPR-like_helical_dom_sf"/>
</dbReference>
<reference evidence="2" key="1">
    <citation type="submission" date="2022-11" db="EMBL/GenBank/DDBJ databases">
        <authorList>
            <person name="Petersen C."/>
        </authorList>
    </citation>
    <scope>NUCLEOTIDE SEQUENCE</scope>
    <source>
        <strain evidence="2">IBT 30069</strain>
    </source>
</reference>
<accession>A0A9W9KBY0</accession>
<feature type="repeat" description="TPR" evidence="1">
    <location>
        <begin position="204"/>
        <end position="237"/>
    </location>
</feature>
<dbReference type="PANTHER" id="PTHR47643:SF2">
    <property type="entry name" value="TPR DOMAIN PROTEIN (AFU_ORTHOLOGUE AFUA_5G12710)"/>
    <property type="match status" value="1"/>
</dbReference>
<proteinExistence type="predicted"/>
<dbReference type="Proteomes" id="UP001149165">
    <property type="component" value="Unassembled WGS sequence"/>
</dbReference>
<keyword evidence="1" id="KW-0802">TPR repeat</keyword>
<dbReference type="OrthoDB" id="1028014at2759"/>
<keyword evidence="3" id="KW-1185">Reference proteome</keyword>
<evidence type="ECO:0000256" key="1">
    <source>
        <dbReference type="PROSITE-ProRule" id="PRU00339"/>
    </source>
</evidence>
<dbReference type="InterPro" id="IPR053209">
    <property type="entry name" value="Gramillin-biosynth_MTr"/>
</dbReference>
<evidence type="ECO:0008006" key="4">
    <source>
        <dbReference type="Google" id="ProtNLM"/>
    </source>
</evidence>
<dbReference type="AlphaFoldDB" id="A0A9W9KBY0"/>
<reference evidence="2" key="2">
    <citation type="journal article" date="2023" name="IMA Fungus">
        <title>Comparative genomic study of the Penicillium genus elucidates a diverse pangenome and 15 lateral gene transfer events.</title>
        <authorList>
            <person name="Petersen C."/>
            <person name="Sorensen T."/>
            <person name="Nielsen M.R."/>
            <person name="Sondergaard T.E."/>
            <person name="Sorensen J.L."/>
            <person name="Fitzpatrick D.A."/>
            <person name="Frisvad J.C."/>
            <person name="Nielsen K.L."/>
        </authorList>
    </citation>
    <scope>NUCLEOTIDE SEQUENCE</scope>
    <source>
        <strain evidence="2">IBT 30069</strain>
    </source>
</reference>
<evidence type="ECO:0000313" key="2">
    <source>
        <dbReference type="EMBL" id="KAJ5100649.1"/>
    </source>
</evidence>
<dbReference type="PANTHER" id="PTHR47643">
    <property type="entry name" value="TPR DOMAIN PROTEIN (AFU_ORTHOLOGUE AFUA_5G12710)"/>
    <property type="match status" value="1"/>
</dbReference>